<evidence type="ECO:0000313" key="3">
    <source>
        <dbReference type="Proteomes" id="UP000011083"/>
    </source>
</evidence>
<dbReference type="GO" id="GO:0016301">
    <property type="term" value="F:kinase activity"/>
    <property type="evidence" value="ECO:0007669"/>
    <property type="project" value="UniProtKB-KW"/>
</dbReference>
<dbReference type="KEGG" id="acan:ACA1_017330"/>
<protein>
    <submittedName>
        <fullName evidence="2">Sphingosine kinase, putative</fullName>
    </submittedName>
</protein>
<organism evidence="2 3">
    <name type="scientific">Acanthamoeba castellanii (strain ATCC 30010 / Neff)</name>
    <dbReference type="NCBI Taxonomy" id="1257118"/>
    <lineage>
        <taxon>Eukaryota</taxon>
        <taxon>Amoebozoa</taxon>
        <taxon>Discosea</taxon>
        <taxon>Longamoebia</taxon>
        <taxon>Centramoebida</taxon>
        <taxon>Acanthamoebidae</taxon>
        <taxon>Acanthamoeba</taxon>
    </lineage>
</organism>
<sequence>DLLAVLRRFYNGTHVDLPHVHYLKAKKFTIIPYKPITEDSESGEEGKKTNHNNKKGAERRQASDDDVTSDVEAKEWFDDQTMEITKEVIDIDGELKGFTPFSCEVLPRAIQVIL</sequence>
<dbReference type="GeneID" id="14925428"/>
<keyword evidence="2" id="KW-0418">Kinase</keyword>
<dbReference type="STRING" id="1257118.L8HJ22"/>
<dbReference type="EMBL" id="KB007824">
    <property type="protein sequence ID" value="ELR24406.1"/>
    <property type="molecule type" value="Genomic_DNA"/>
</dbReference>
<dbReference type="SUPFAM" id="SSF111331">
    <property type="entry name" value="NAD kinase/diacylglycerol kinase-like"/>
    <property type="match status" value="1"/>
</dbReference>
<dbReference type="VEuPathDB" id="AmoebaDB:ACA1_017330"/>
<reference evidence="2 3" key="1">
    <citation type="journal article" date="2013" name="Genome Biol.">
        <title>Genome of Acanthamoeba castellanii highlights extensive lateral gene transfer and early evolution of tyrosine kinase signaling.</title>
        <authorList>
            <person name="Clarke M."/>
            <person name="Lohan A.J."/>
            <person name="Liu B."/>
            <person name="Lagkouvardos I."/>
            <person name="Roy S."/>
            <person name="Zafar N."/>
            <person name="Bertelli C."/>
            <person name="Schilde C."/>
            <person name="Kianianmomeni A."/>
            <person name="Burglin T.R."/>
            <person name="Frech C."/>
            <person name="Turcotte B."/>
            <person name="Kopec K.O."/>
            <person name="Synnott J.M."/>
            <person name="Choo C."/>
            <person name="Paponov I."/>
            <person name="Finkler A."/>
            <person name="Soon Heng Tan C."/>
            <person name="Hutchins A.P."/>
            <person name="Weinmeier T."/>
            <person name="Rattei T."/>
            <person name="Chu J.S."/>
            <person name="Gimenez G."/>
            <person name="Irimia M."/>
            <person name="Rigden D.J."/>
            <person name="Fitzpatrick D.A."/>
            <person name="Lorenzo-Morales J."/>
            <person name="Bateman A."/>
            <person name="Chiu C.H."/>
            <person name="Tang P."/>
            <person name="Hegemann P."/>
            <person name="Fromm H."/>
            <person name="Raoult D."/>
            <person name="Greub G."/>
            <person name="Miranda-Saavedra D."/>
            <person name="Chen N."/>
            <person name="Nash P."/>
            <person name="Ginger M.L."/>
            <person name="Horn M."/>
            <person name="Schaap P."/>
            <person name="Caler L."/>
            <person name="Loftus B."/>
        </authorList>
    </citation>
    <scope>NUCLEOTIDE SEQUENCE [LARGE SCALE GENOMIC DNA]</scope>
    <source>
        <strain evidence="2 3">Neff</strain>
    </source>
</reference>
<dbReference type="RefSeq" id="XP_004354551.1">
    <property type="nucleotide sequence ID" value="XM_004354499.1"/>
</dbReference>
<name>L8HJ22_ACACF</name>
<gene>
    <name evidence="2" type="ORF">ACA1_017330</name>
</gene>
<dbReference type="Gene3D" id="2.60.200.40">
    <property type="match status" value="1"/>
</dbReference>
<dbReference type="Proteomes" id="UP000011083">
    <property type="component" value="Unassembled WGS sequence"/>
</dbReference>
<dbReference type="InterPro" id="IPR016064">
    <property type="entry name" value="NAD/diacylglycerol_kinase_sf"/>
</dbReference>
<feature type="non-terminal residue" evidence="2">
    <location>
        <position position="1"/>
    </location>
</feature>
<keyword evidence="3" id="KW-1185">Reference proteome</keyword>
<dbReference type="AlphaFoldDB" id="L8HJ22"/>
<evidence type="ECO:0000313" key="2">
    <source>
        <dbReference type="EMBL" id="ELR24406.1"/>
    </source>
</evidence>
<proteinExistence type="predicted"/>
<feature type="region of interest" description="Disordered" evidence="1">
    <location>
        <begin position="37"/>
        <end position="70"/>
    </location>
</feature>
<accession>L8HJ22</accession>
<keyword evidence="2" id="KW-0808">Transferase</keyword>
<evidence type="ECO:0000256" key="1">
    <source>
        <dbReference type="SAM" id="MobiDB-lite"/>
    </source>
</evidence>